<dbReference type="STRING" id="53468.A0A158QVQ7"/>
<sequence length="919" mass="98399">MRRSTPGAFTGIDSHTPRICDPKSNSSFRTNSNDSGRCVPPPVPCRPQPPPLPPKHHLHKVTGVEFSKQLAPLEPLDSYGKDVYESINDSHVSSRPARNPALPRPYATRDLPPHASAATLGFRAISPHTIRLSCMGRSISGHAPYNDPRAINFPYSPPFAIDRNAELLRAPCTCSLGGGAKQSFSGKNQSPVWAKMPPVVPRPADTSPPTTSHVSAAAGIHEPNRLDKKSTHADNRPWTISRFSRTMSRFFRRKTSHRKGKSESIRSRSVYFGDLHDSANEKAQSPLLTPSAIKGMRSATATAVTLPSPPPSLPPPPPITRGNLPPGEFTNSATTTSSALLCCLDQPPITVGVEASVQHQTQPTKCGVAKSGVSCVHHVHHIHHVHHVHHHLHHMPPPSSQVAPAGVPGDDAAALVMMLENAATLGETPPPPPTQSSTTKDSKSTEQVAANSAGTHTYSAYGVRGSAVSGGAPATATCCPISLTPPPPPPSAINFSASTTTSLHRQSTTVCSNPRCIAAHCHHVQRVCEGIEKATVVVMERDCFSASSDDLDTRIHTCGRALDALGCAAKGSPGDHLRTPTSIELAELAEAGAEAVFGSGRPTTSSTDTCPPSPPTANGGGGGGVVVVPSSSSSSPNSPPTHLMHHMHHHHMHHMLHHVRPPSTPANITAATPSSCPPDSSANRCPTGDSTIAVPQTSTIVGTPNGAANSVAQDHRSSFQESMKALRKMGWYWGPLSFTEAEKLLANRPDGTFLVRDSAHDTFFLSLSFRVRGTTYHTRIEHNQGRFSFWFEPESHSASTVVEFIEKAVAHSIGGKYHYFLQTSTPGQRPVEVSLLYPLSRFQVVQSLRHLARFTILSHVRRDHVARLPLPPGQIGYLFEKQVYFESLEDFEAVIRDRPPLQFTSTSAAATAAAAAPKP</sequence>
<dbReference type="GO" id="GO:0005942">
    <property type="term" value="C:phosphatidylinositol 3-kinase complex"/>
    <property type="evidence" value="ECO:0007669"/>
    <property type="project" value="TreeGrafter"/>
</dbReference>
<evidence type="ECO:0000256" key="1">
    <source>
        <dbReference type="ARBA" id="ARBA00022604"/>
    </source>
</evidence>
<evidence type="ECO:0000256" key="5">
    <source>
        <dbReference type="PROSITE-ProRule" id="PRU00191"/>
    </source>
</evidence>
<feature type="region of interest" description="Disordered" evidence="6">
    <location>
        <begin position="1"/>
        <end position="50"/>
    </location>
</feature>
<dbReference type="PROSITE" id="PS50001">
    <property type="entry name" value="SH2"/>
    <property type="match status" value="1"/>
</dbReference>
<dbReference type="SUPFAM" id="SSF55550">
    <property type="entry name" value="SH2 domain"/>
    <property type="match status" value="1"/>
</dbReference>
<dbReference type="SMART" id="SM00252">
    <property type="entry name" value="SH2"/>
    <property type="match status" value="1"/>
</dbReference>
<dbReference type="GO" id="GO:0046935">
    <property type="term" value="F:1-phosphatidylinositol-3-kinase regulator activity"/>
    <property type="evidence" value="ECO:0007669"/>
    <property type="project" value="TreeGrafter"/>
</dbReference>
<dbReference type="InterPro" id="IPR036860">
    <property type="entry name" value="SH2_dom_sf"/>
</dbReference>
<feature type="compositionally biased region" description="Polar residues" evidence="6">
    <location>
        <begin position="23"/>
        <end position="35"/>
    </location>
</feature>
<evidence type="ECO:0000259" key="7">
    <source>
        <dbReference type="PROSITE" id="PS50001"/>
    </source>
</evidence>
<evidence type="ECO:0000256" key="2">
    <source>
        <dbReference type="ARBA" id="ARBA00022700"/>
    </source>
</evidence>
<feature type="region of interest" description="Disordered" evidence="6">
    <location>
        <begin position="424"/>
        <end position="450"/>
    </location>
</feature>
<evidence type="ECO:0000313" key="10">
    <source>
        <dbReference type="Proteomes" id="UP000267029"/>
    </source>
</evidence>
<dbReference type="GO" id="GO:0009968">
    <property type="term" value="P:negative regulation of signal transduction"/>
    <property type="evidence" value="ECO:0007669"/>
    <property type="project" value="UniProtKB-KW"/>
</dbReference>
<dbReference type="GO" id="GO:0046854">
    <property type="term" value="P:phosphatidylinositol phosphate biosynthetic process"/>
    <property type="evidence" value="ECO:0007669"/>
    <property type="project" value="TreeGrafter"/>
</dbReference>
<evidence type="ECO:0000313" key="9">
    <source>
        <dbReference type="EMBL" id="VDD82292.1"/>
    </source>
</evidence>
<organism evidence="9 10">
    <name type="scientific">Mesocestoides corti</name>
    <name type="common">Flatworm</name>
    <dbReference type="NCBI Taxonomy" id="53468"/>
    <lineage>
        <taxon>Eukaryota</taxon>
        <taxon>Metazoa</taxon>
        <taxon>Spiralia</taxon>
        <taxon>Lophotrochozoa</taxon>
        <taxon>Platyhelminthes</taxon>
        <taxon>Cestoda</taxon>
        <taxon>Eucestoda</taxon>
        <taxon>Cyclophyllidea</taxon>
        <taxon>Mesocestoididae</taxon>
        <taxon>Mesocestoides</taxon>
    </lineage>
</organism>
<evidence type="ECO:0000256" key="3">
    <source>
        <dbReference type="ARBA" id="ARBA00022786"/>
    </source>
</evidence>
<evidence type="ECO:0008006" key="11">
    <source>
        <dbReference type="Google" id="ProtNLM"/>
    </source>
</evidence>
<reference evidence="9 10" key="1">
    <citation type="submission" date="2018-10" db="EMBL/GenBank/DDBJ databases">
        <authorList>
            <consortium name="Pathogen Informatics"/>
        </authorList>
    </citation>
    <scope>NUCLEOTIDE SEQUENCE [LARGE SCALE GENOMIC DNA]</scope>
</reference>
<accession>A0A158QVQ7</accession>
<keyword evidence="2" id="KW-0734">Signal transduction inhibitor</keyword>
<dbReference type="GO" id="GO:0035556">
    <property type="term" value="P:intracellular signal transduction"/>
    <property type="evidence" value="ECO:0007669"/>
    <property type="project" value="InterPro"/>
</dbReference>
<feature type="domain" description="SOCS box" evidence="8">
    <location>
        <begin position="834"/>
        <end position="884"/>
    </location>
</feature>
<dbReference type="InterPro" id="IPR036036">
    <property type="entry name" value="SOCS_box-like_dom_sf"/>
</dbReference>
<feature type="compositionally biased region" description="Pro residues" evidence="6">
    <location>
        <begin position="39"/>
        <end position="50"/>
    </location>
</feature>
<feature type="domain" description="SH2" evidence="7">
    <location>
        <begin position="731"/>
        <end position="839"/>
    </location>
</feature>
<gene>
    <name evidence="9" type="ORF">MCOS_LOCUS8295</name>
</gene>
<dbReference type="PANTHER" id="PTHR10155:SF5">
    <property type="entry name" value="SUPPRESSOR OF CYTOKINE SIGNALING 7"/>
    <property type="match status" value="1"/>
</dbReference>
<dbReference type="InterPro" id="IPR000980">
    <property type="entry name" value="SH2"/>
</dbReference>
<dbReference type="Gene3D" id="3.30.505.10">
    <property type="entry name" value="SH2 domain"/>
    <property type="match status" value="1"/>
</dbReference>
<feature type="region of interest" description="Disordered" evidence="6">
    <location>
        <begin position="598"/>
        <end position="651"/>
    </location>
</feature>
<dbReference type="Pfam" id="PF00017">
    <property type="entry name" value="SH2"/>
    <property type="match status" value="1"/>
</dbReference>
<evidence type="ECO:0000256" key="4">
    <source>
        <dbReference type="ARBA" id="ARBA00022999"/>
    </source>
</evidence>
<dbReference type="EMBL" id="UXSR01005487">
    <property type="protein sequence ID" value="VDD82292.1"/>
    <property type="molecule type" value="Genomic_DNA"/>
</dbReference>
<keyword evidence="1" id="KW-0341">Growth regulation</keyword>
<dbReference type="Proteomes" id="UP000267029">
    <property type="component" value="Unassembled WGS sequence"/>
</dbReference>
<keyword evidence="3" id="KW-0833">Ubl conjugation pathway</keyword>
<name>A0A158QVQ7_MESCO</name>
<proteinExistence type="predicted"/>
<keyword evidence="4 5" id="KW-0727">SH2 domain</keyword>
<dbReference type="PROSITE" id="PS50225">
    <property type="entry name" value="SOCS"/>
    <property type="match status" value="1"/>
</dbReference>
<protein>
    <recommendedName>
        <fullName evidence="11">Suppressor of cytokine signaling 7</fullName>
    </recommendedName>
</protein>
<keyword evidence="10" id="KW-1185">Reference proteome</keyword>
<dbReference type="OrthoDB" id="5979828at2759"/>
<evidence type="ECO:0000256" key="6">
    <source>
        <dbReference type="SAM" id="MobiDB-lite"/>
    </source>
</evidence>
<dbReference type="SMART" id="SM00253">
    <property type="entry name" value="SOCS"/>
    <property type="match status" value="1"/>
</dbReference>
<dbReference type="SUPFAM" id="SSF158235">
    <property type="entry name" value="SOCS box-like"/>
    <property type="match status" value="1"/>
</dbReference>
<dbReference type="InterPro" id="IPR001496">
    <property type="entry name" value="SOCS_box"/>
</dbReference>
<evidence type="ECO:0000259" key="8">
    <source>
        <dbReference type="PROSITE" id="PS50225"/>
    </source>
</evidence>
<feature type="compositionally biased region" description="Low complexity" evidence="6">
    <location>
        <begin position="626"/>
        <end position="642"/>
    </location>
</feature>
<dbReference type="PANTHER" id="PTHR10155">
    <property type="entry name" value="PHOSPHATIDYLINOSITOL 3-KINASE REGULATORY SUBUNIT"/>
    <property type="match status" value="1"/>
</dbReference>
<dbReference type="Pfam" id="PF07525">
    <property type="entry name" value="SOCS_box"/>
    <property type="match status" value="1"/>
</dbReference>
<dbReference type="AlphaFoldDB" id="A0A158QVQ7"/>